<evidence type="ECO:0000259" key="14">
    <source>
        <dbReference type="PROSITE" id="PS51192"/>
    </source>
</evidence>
<dbReference type="Gene3D" id="3.30.40.10">
    <property type="entry name" value="Zinc/RING finger domain, C3HC4 (zinc finger)"/>
    <property type="match status" value="1"/>
</dbReference>
<evidence type="ECO:0000256" key="7">
    <source>
        <dbReference type="ARBA" id="ARBA00022806"/>
    </source>
</evidence>
<accession>A0A8S1JFJ7</accession>
<evidence type="ECO:0000256" key="1">
    <source>
        <dbReference type="ARBA" id="ARBA00004123"/>
    </source>
</evidence>
<comment type="caution">
    <text evidence="16">The sequence shown here is derived from an EMBL/GenBank/DDBJ whole genome shotgun (WGS) entry which is preliminary data.</text>
</comment>
<keyword evidence="6" id="KW-0378">Hydrolase</keyword>
<feature type="region of interest" description="Disordered" evidence="12">
    <location>
        <begin position="1510"/>
        <end position="1545"/>
    </location>
</feature>
<dbReference type="SUPFAM" id="SSF57903">
    <property type="entry name" value="FYVE/PHD zinc finger"/>
    <property type="match status" value="1"/>
</dbReference>
<evidence type="ECO:0008006" key="18">
    <source>
        <dbReference type="Google" id="ProtNLM"/>
    </source>
</evidence>
<dbReference type="InterPro" id="IPR027417">
    <property type="entry name" value="P-loop_NTPase"/>
</dbReference>
<dbReference type="PROSITE" id="PS50016">
    <property type="entry name" value="ZF_PHD_2"/>
    <property type="match status" value="1"/>
</dbReference>
<reference evidence="16" key="1">
    <citation type="submission" date="2020-12" db="EMBL/GenBank/DDBJ databases">
        <authorList>
            <person name="Iha C."/>
        </authorList>
    </citation>
    <scope>NUCLEOTIDE SEQUENCE</scope>
</reference>
<feature type="domain" description="PHD-type" evidence="13">
    <location>
        <begin position="1547"/>
        <end position="1592"/>
    </location>
</feature>
<evidence type="ECO:0000256" key="3">
    <source>
        <dbReference type="ARBA" id="ARBA00022723"/>
    </source>
</evidence>
<dbReference type="SMART" id="SM00487">
    <property type="entry name" value="DEXDc"/>
    <property type="match status" value="1"/>
</dbReference>
<dbReference type="InterPro" id="IPR019787">
    <property type="entry name" value="Znf_PHD-finger"/>
</dbReference>
<dbReference type="Gene3D" id="1.20.1320.20">
    <property type="entry name" value="hef helicase domain"/>
    <property type="match status" value="1"/>
</dbReference>
<dbReference type="Pfam" id="PF23011">
    <property type="entry name" value="PHD-1st_NSD"/>
    <property type="match status" value="1"/>
</dbReference>
<dbReference type="GO" id="GO:0043138">
    <property type="term" value="F:3'-5' DNA helicase activity"/>
    <property type="evidence" value="ECO:0007669"/>
    <property type="project" value="TreeGrafter"/>
</dbReference>
<feature type="region of interest" description="Disordered" evidence="12">
    <location>
        <begin position="1240"/>
        <end position="1270"/>
    </location>
</feature>
<name>A0A8S1JFJ7_9CHLO</name>
<dbReference type="SUPFAM" id="SSF52540">
    <property type="entry name" value="P-loop containing nucleoside triphosphate hydrolases"/>
    <property type="match status" value="1"/>
</dbReference>
<evidence type="ECO:0000313" key="17">
    <source>
        <dbReference type="Proteomes" id="UP000708148"/>
    </source>
</evidence>
<keyword evidence="17" id="KW-1185">Reference proteome</keyword>
<feature type="region of interest" description="Disordered" evidence="12">
    <location>
        <begin position="1435"/>
        <end position="1468"/>
    </location>
</feature>
<dbReference type="InterPro" id="IPR014001">
    <property type="entry name" value="Helicase_ATP-bd"/>
</dbReference>
<comment type="similarity">
    <text evidence="2">Belongs to the DEAD box helicase family. DEAH subfamily. FANCM sub-subfamily.</text>
</comment>
<sequence>MDGGACGIGAVGDARGRCGGSGDEPMLLTCKTTTEGIKIDRIKAAHWVYPKNIPLRQYQQNIAQTALFHNTMICLPTGLGKTLIAAVVMYNFFRWFPQGKIVFVAPTKPLVDQQREACLFKVSIPEYDTAEMTGKVGPEQRQSIWESKRVFFCTPQVLERDMSKGFLDERKIVCLVVDECHRSIGNYATVKAVDMMKKENVKFRVVGLTATPGRSQQVVQEVMENLLINRVEFRSDEDAEVVLYTHERTVDVLTVKPNTHLAECYDLLHQVMRQVIRPLIDAKVYFNFDVERISRFSLVNAQKRFREVGKRRSDLPRILLLFSQAMFLAAVHEALDNSGIRVANEFMASQLQGGRLHDLRSDGVFAQFLDRINWMVERNMEHPKMAVLCEVLLAHFASGGGSRVIVFTNLRETVGDIVQLLRRHEDTITAKMFIGQSGGPQKSTVGMKQSEQKRVLQDFREGKFNTLVATCIGEEGLDIPEVGLIVCFDGAASPIRDIQRMGRTGRHDNGRVVYLLAEGKDKDKFELNRQETRRIQALLRNADEYFRLFDRNPRMVPHEFNPQMLMVDMETSTIEDIRAGAKGRKRGARRSKPADKSGKAARGLTGQASRLCAPSARRLQSHLPNQPRNRTGGSCTAAVAEATNRLHSSDEEDFVGPKDGNETVVDGHDQGPREAEVQEPAQIANQLQSEQGIAYNSPVQVREAGWLWKHGFAALPAWRAQRAGASRTVTERNPNETKVSETRDRMDNGGVLTTNRELPSEVDATQKACADKNAQKAAWCSNGDVNDMGRPTAPYPLKERTLPGTDWVLHTASASVLRWDGTSELQVAPPPLSALSLLASLDGLPGVATSQPHNGRREVECVETTPGTHGARFNPAHMGGRLQCLSATGAESDSRAAEHRAREELTSCLHTGGTADNCIEKEETWTRSKEAALPMDPIPMDFSSPNVVNLVSGTPSTGCSHGVVSAAVPACDAARGQGTVHRQEECRLDAADSSDVARRAAVQCIEQYCCHDSDPAGQDVGSVRNSIAVRGPDKETNWQVECLSGIEESKCSQEAALGDGKGGNCGGEDGRAGALCGDRTCRQAEYRLHNDCMAAARSMSSHPPPQQSGADLVAGAASTKIAGELPSKDSLQFGQDDKHHLRSRVPDGNLNNGNVESVCPAVLPAHHQQNAPRPAHTPNVPEDGHQRPLITAPVSPTSGVKGPQHDADGDGYHMAYDDPFAAADMDLWPEDDWNQCPMSPQEPAKCNSANTTGPISQKSKAGPHQDNHSQGCQEISLLTPEKSPRTVLGPVSGNLCPQFSNKFSPTVDGELVKTGSENAGWTPAAFTTCAAKTPVAMSSELVVKRKRRSTVVLEDTPSVAHPNCTYHSEWSPSPAAWTSCNQHDKRKVLRLGRNRGADLQHQMGGSHSERGEVPARGAMLDRADKARMKKALIYIDDEAERSGESSSCDGDGSEQDGGSGASDFIDDATEPGTALRSAEDLIAMYQRSLLSVTPVPMKLLPRRLVLDTPGATQNEDHSDYGGSFISDGSTKPAVSDTDGSSTEGMSDDACAACGGDGELIICDGCSLAFHLLCVGLTTVPPGDWYCASCAAAE</sequence>
<gene>
    <name evidence="16" type="ORF">OSTQU699_LOCUS10223</name>
</gene>
<dbReference type="PROSITE" id="PS01359">
    <property type="entry name" value="ZF_PHD_1"/>
    <property type="match status" value="1"/>
</dbReference>
<dbReference type="PANTHER" id="PTHR14025:SF20">
    <property type="entry name" value="FANCONI ANEMIA GROUP M PROTEIN"/>
    <property type="match status" value="1"/>
</dbReference>
<dbReference type="Pfam" id="PF04851">
    <property type="entry name" value="ResIII"/>
    <property type="match status" value="1"/>
</dbReference>
<feature type="region of interest" description="Disordered" evidence="12">
    <location>
        <begin position="725"/>
        <end position="753"/>
    </location>
</feature>
<evidence type="ECO:0000256" key="8">
    <source>
        <dbReference type="ARBA" id="ARBA00022833"/>
    </source>
</evidence>
<proteinExistence type="inferred from homology"/>
<evidence type="ECO:0000256" key="11">
    <source>
        <dbReference type="PROSITE-ProRule" id="PRU00146"/>
    </source>
</evidence>
<evidence type="ECO:0000256" key="4">
    <source>
        <dbReference type="ARBA" id="ARBA00022741"/>
    </source>
</evidence>
<keyword evidence="9" id="KW-0067">ATP-binding</keyword>
<dbReference type="EMBL" id="CAJHUC010002965">
    <property type="protein sequence ID" value="CAD7704868.1"/>
    <property type="molecule type" value="Genomic_DNA"/>
</dbReference>
<dbReference type="GO" id="GO:0036297">
    <property type="term" value="P:interstrand cross-link repair"/>
    <property type="evidence" value="ECO:0007669"/>
    <property type="project" value="TreeGrafter"/>
</dbReference>
<dbReference type="Pfam" id="PF00271">
    <property type="entry name" value="Helicase_C"/>
    <property type="match status" value="1"/>
</dbReference>
<dbReference type="InterPro" id="IPR044749">
    <property type="entry name" value="FANCM_DEXDc"/>
</dbReference>
<dbReference type="InterPro" id="IPR059153">
    <property type="entry name" value="NSD_PHD-1st"/>
</dbReference>
<dbReference type="SMART" id="SM00249">
    <property type="entry name" value="PHD"/>
    <property type="match status" value="1"/>
</dbReference>
<dbReference type="GO" id="GO:0005524">
    <property type="term" value="F:ATP binding"/>
    <property type="evidence" value="ECO:0007669"/>
    <property type="project" value="UniProtKB-KW"/>
</dbReference>
<comment type="subcellular location">
    <subcellularLocation>
        <location evidence="1">Nucleus</location>
    </subcellularLocation>
</comment>
<dbReference type="Gene3D" id="3.40.50.300">
    <property type="entry name" value="P-loop containing nucleotide triphosphate hydrolases"/>
    <property type="match status" value="2"/>
</dbReference>
<evidence type="ECO:0000256" key="9">
    <source>
        <dbReference type="ARBA" id="ARBA00022840"/>
    </source>
</evidence>
<feature type="compositionally biased region" description="Polar residues" evidence="12">
    <location>
        <begin position="1247"/>
        <end position="1259"/>
    </location>
</feature>
<dbReference type="InterPro" id="IPR013083">
    <property type="entry name" value="Znf_RING/FYVE/PHD"/>
</dbReference>
<dbReference type="PROSITE" id="PS51192">
    <property type="entry name" value="HELICASE_ATP_BIND_1"/>
    <property type="match status" value="1"/>
</dbReference>
<evidence type="ECO:0000256" key="12">
    <source>
        <dbReference type="SAM" id="MobiDB-lite"/>
    </source>
</evidence>
<dbReference type="GO" id="GO:0008270">
    <property type="term" value="F:zinc ion binding"/>
    <property type="evidence" value="ECO:0007669"/>
    <property type="project" value="UniProtKB-KW"/>
</dbReference>
<evidence type="ECO:0000256" key="6">
    <source>
        <dbReference type="ARBA" id="ARBA00022801"/>
    </source>
</evidence>
<feature type="domain" description="Helicase ATP-binding" evidence="14">
    <location>
        <begin position="62"/>
        <end position="230"/>
    </location>
</feature>
<feature type="region of interest" description="Disordered" evidence="12">
    <location>
        <begin position="1124"/>
        <end position="1156"/>
    </location>
</feature>
<dbReference type="SMART" id="SM00490">
    <property type="entry name" value="HELICc"/>
    <property type="match status" value="1"/>
</dbReference>
<evidence type="ECO:0000313" key="16">
    <source>
        <dbReference type="EMBL" id="CAD7704868.1"/>
    </source>
</evidence>
<evidence type="ECO:0000256" key="5">
    <source>
        <dbReference type="ARBA" id="ARBA00022771"/>
    </source>
</evidence>
<keyword evidence="5 11" id="KW-0863">Zinc-finger</keyword>
<keyword evidence="4" id="KW-0547">Nucleotide-binding</keyword>
<dbReference type="GO" id="GO:0005634">
    <property type="term" value="C:nucleus"/>
    <property type="evidence" value="ECO:0007669"/>
    <property type="project" value="UniProtKB-SubCell"/>
</dbReference>
<keyword evidence="3" id="KW-0479">Metal-binding</keyword>
<dbReference type="GO" id="GO:0045003">
    <property type="term" value="P:double-strand break repair via synthesis-dependent strand annealing"/>
    <property type="evidence" value="ECO:0007669"/>
    <property type="project" value="TreeGrafter"/>
</dbReference>
<keyword evidence="7" id="KW-0347">Helicase</keyword>
<feature type="compositionally biased region" description="Basic and acidic residues" evidence="12">
    <location>
        <begin position="729"/>
        <end position="747"/>
    </location>
</feature>
<dbReference type="Proteomes" id="UP000708148">
    <property type="component" value="Unassembled WGS sequence"/>
</dbReference>
<evidence type="ECO:0000259" key="15">
    <source>
        <dbReference type="PROSITE" id="PS51194"/>
    </source>
</evidence>
<dbReference type="InterPro" id="IPR011011">
    <property type="entry name" value="Znf_FYVE_PHD"/>
</dbReference>
<dbReference type="InterPro" id="IPR001650">
    <property type="entry name" value="Helicase_C-like"/>
</dbReference>
<dbReference type="PROSITE" id="PS51194">
    <property type="entry name" value="HELICASE_CTER"/>
    <property type="match status" value="1"/>
</dbReference>
<keyword evidence="10" id="KW-0539">Nucleus</keyword>
<feature type="region of interest" description="Disordered" evidence="12">
    <location>
        <begin position="579"/>
        <end position="611"/>
    </location>
</feature>
<evidence type="ECO:0000256" key="10">
    <source>
        <dbReference type="ARBA" id="ARBA00023242"/>
    </source>
</evidence>
<dbReference type="GO" id="GO:0009378">
    <property type="term" value="F:four-way junction helicase activity"/>
    <property type="evidence" value="ECO:0007669"/>
    <property type="project" value="TreeGrafter"/>
</dbReference>
<dbReference type="InterPro" id="IPR006935">
    <property type="entry name" value="Helicase/UvrB_N"/>
</dbReference>
<feature type="region of interest" description="Disordered" evidence="12">
    <location>
        <begin position="1167"/>
        <end position="1186"/>
    </location>
</feature>
<feature type="domain" description="Helicase C-terminal" evidence="15">
    <location>
        <begin position="387"/>
        <end position="563"/>
    </location>
</feature>
<dbReference type="GO" id="GO:0016787">
    <property type="term" value="F:hydrolase activity"/>
    <property type="evidence" value="ECO:0007669"/>
    <property type="project" value="UniProtKB-KW"/>
</dbReference>
<organism evidence="16 17">
    <name type="scientific">Ostreobium quekettii</name>
    <dbReference type="NCBI Taxonomy" id="121088"/>
    <lineage>
        <taxon>Eukaryota</taxon>
        <taxon>Viridiplantae</taxon>
        <taxon>Chlorophyta</taxon>
        <taxon>core chlorophytes</taxon>
        <taxon>Ulvophyceae</taxon>
        <taxon>TCBD clade</taxon>
        <taxon>Bryopsidales</taxon>
        <taxon>Ostreobineae</taxon>
        <taxon>Ostreobiaceae</taxon>
        <taxon>Ostreobium</taxon>
    </lineage>
</organism>
<dbReference type="OrthoDB" id="6513042at2759"/>
<dbReference type="GO" id="GO:0000400">
    <property type="term" value="F:four-way junction DNA binding"/>
    <property type="evidence" value="ECO:0007669"/>
    <property type="project" value="TreeGrafter"/>
</dbReference>
<dbReference type="InterPro" id="IPR019786">
    <property type="entry name" value="Zinc_finger_PHD-type_CS"/>
</dbReference>
<keyword evidence="8" id="KW-0862">Zinc</keyword>
<protein>
    <recommendedName>
        <fullName evidence="18">Fanconi anemia group M protein</fullName>
    </recommendedName>
</protein>
<dbReference type="PANTHER" id="PTHR14025">
    <property type="entry name" value="FANCONI ANEMIA GROUP M FANCM FAMILY MEMBER"/>
    <property type="match status" value="1"/>
</dbReference>
<dbReference type="InterPro" id="IPR001965">
    <property type="entry name" value="Znf_PHD"/>
</dbReference>
<evidence type="ECO:0000256" key="2">
    <source>
        <dbReference type="ARBA" id="ARBA00009889"/>
    </source>
</evidence>
<dbReference type="FunFam" id="3.40.50.300:FF:000861">
    <property type="entry name" value="Fanconi anemia, complementation group M"/>
    <property type="match status" value="1"/>
</dbReference>
<evidence type="ECO:0000259" key="13">
    <source>
        <dbReference type="PROSITE" id="PS50016"/>
    </source>
</evidence>
<dbReference type="CDD" id="cd18033">
    <property type="entry name" value="DEXDc_FANCM"/>
    <property type="match status" value="1"/>
</dbReference>
<feature type="compositionally biased region" description="Basic residues" evidence="12">
    <location>
        <begin position="581"/>
        <end position="591"/>
    </location>
</feature>